<dbReference type="PANTHER" id="PTHR36074">
    <property type="entry name" value="ISOPENTENYL-DIPHOSPHATE DELTA-ISOMERASE"/>
    <property type="match status" value="1"/>
</dbReference>
<name>A0A438EQZ4_VITVI</name>
<feature type="transmembrane region" description="Helical" evidence="1">
    <location>
        <begin position="16"/>
        <end position="36"/>
    </location>
</feature>
<organism evidence="2 3">
    <name type="scientific">Vitis vinifera</name>
    <name type="common">Grape</name>
    <dbReference type="NCBI Taxonomy" id="29760"/>
    <lineage>
        <taxon>Eukaryota</taxon>
        <taxon>Viridiplantae</taxon>
        <taxon>Streptophyta</taxon>
        <taxon>Embryophyta</taxon>
        <taxon>Tracheophyta</taxon>
        <taxon>Spermatophyta</taxon>
        <taxon>Magnoliopsida</taxon>
        <taxon>eudicotyledons</taxon>
        <taxon>Gunneridae</taxon>
        <taxon>Pentapetalae</taxon>
        <taxon>rosids</taxon>
        <taxon>Vitales</taxon>
        <taxon>Vitaceae</taxon>
        <taxon>Viteae</taxon>
        <taxon>Vitis</taxon>
    </lineage>
</organism>
<keyword evidence="1" id="KW-0812">Transmembrane</keyword>
<dbReference type="EMBL" id="QGNW01001208">
    <property type="protein sequence ID" value="RVW50159.1"/>
    <property type="molecule type" value="Genomic_DNA"/>
</dbReference>
<proteinExistence type="predicted"/>
<keyword evidence="1" id="KW-0472">Membrane</keyword>
<feature type="transmembrane region" description="Helical" evidence="1">
    <location>
        <begin position="69"/>
        <end position="89"/>
    </location>
</feature>
<protein>
    <submittedName>
        <fullName evidence="2">Uncharacterized protein</fullName>
    </submittedName>
</protein>
<reference evidence="2 3" key="1">
    <citation type="journal article" date="2018" name="PLoS Genet.">
        <title>Population sequencing reveals clonal diversity and ancestral inbreeding in the grapevine cultivar Chardonnay.</title>
        <authorList>
            <person name="Roach M.J."/>
            <person name="Johnson D.L."/>
            <person name="Bohlmann J."/>
            <person name="van Vuuren H.J."/>
            <person name="Jones S.J."/>
            <person name="Pretorius I.S."/>
            <person name="Schmidt S.A."/>
            <person name="Borneman A.R."/>
        </authorList>
    </citation>
    <scope>NUCLEOTIDE SEQUENCE [LARGE SCALE GENOMIC DNA]</scope>
    <source>
        <strain evidence="3">cv. Chardonnay</strain>
        <tissue evidence="2">Leaf</tissue>
    </source>
</reference>
<evidence type="ECO:0000313" key="2">
    <source>
        <dbReference type="EMBL" id="RVW50159.1"/>
    </source>
</evidence>
<dbReference type="PANTHER" id="PTHR36074:SF1">
    <property type="entry name" value="ISOPENTENYL-DIPHOSPHATE DELTA-ISOMERASE"/>
    <property type="match status" value="1"/>
</dbReference>
<dbReference type="Proteomes" id="UP000288805">
    <property type="component" value="Unassembled WGS sequence"/>
</dbReference>
<sequence length="107" mass="11702">MRADVPKSAMCKTDRHFLGIAALWFVQVGVEIYRFFSCMINFEEKIDRVDKAERVKLLGKKVTGSTVKCGGASLVFASIAVGIGATLFYPSARQWIGGYISSSTSTL</sequence>
<dbReference type="AlphaFoldDB" id="A0A438EQZ4"/>
<evidence type="ECO:0000313" key="3">
    <source>
        <dbReference type="Proteomes" id="UP000288805"/>
    </source>
</evidence>
<evidence type="ECO:0000256" key="1">
    <source>
        <dbReference type="SAM" id="Phobius"/>
    </source>
</evidence>
<accession>A0A438EQZ4</accession>
<gene>
    <name evidence="2" type="ORF">CK203_113702</name>
</gene>
<comment type="caution">
    <text evidence="2">The sequence shown here is derived from an EMBL/GenBank/DDBJ whole genome shotgun (WGS) entry which is preliminary data.</text>
</comment>
<keyword evidence="1" id="KW-1133">Transmembrane helix</keyword>